<dbReference type="NCBIfam" id="NF037995">
    <property type="entry name" value="TRAP_S1"/>
    <property type="match status" value="1"/>
</dbReference>
<dbReference type="GO" id="GO:0030246">
    <property type="term" value="F:carbohydrate binding"/>
    <property type="evidence" value="ECO:0007669"/>
    <property type="project" value="TreeGrafter"/>
</dbReference>
<dbReference type="InterPro" id="IPR018389">
    <property type="entry name" value="DctP_fam"/>
</dbReference>
<keyword evidence="1" id="KW-0732">Signal</keyword>
<dbReference type="Pfam" id="PF03480">
    <property type="entry name" value="DctP"/>
    <property type="match status" value="1"/>
</dbReference>
<protein>
    <submittedName>
        <fullName evidence="2">Uncharacterized protein</fullName>
    </submittedName>
</protein>
<evidence type="ECO:0000313" key="2">
    <source>
        <dbReference type="EMBL" id="GAI63075.1"/>
    </source>
</evidence>
<reference evidence="2" key="1">
    <citation type="journal article" date="2014" name="Front. Microbiol.">
        <title>High frequency of phylogenetically diverse reductive dehalogenase-homologous genes in deep subseafloor sedimentary metagenomes.</title>
        <authorList>
            <person name="Kawai M."/>
            <person name="Futagami T."/>
            <person name="Toyoda A."/>
            <person name="Takaki Y."/>
            <person name="Nishi S."/>
            <person name="Hori S."/>
            <person name="Arai W."/>
            <person name="Tsubouchi T."/>
            <person name="Morono Y."/>
            <person name="Uchiyama I."/>
            <person name="Ito T."/>
            <person name="Fujiyama A."/>
            <person name="Inagaki F."/>
            <person name="Takami H."/>
        </authorList>
    </citation>
    <scope>NUCLEOTIDE SEQUENCE</scope>
    <source>
        <strain evidence="2">Expedition CK06-06</strain>
    </source>
</reference>
<feature type="non-terminal residue" evidence="2">
    <location>
        <position position="1"/>
    </location>
</feature>
<dbReference type="Gene3D" id="3.40.190.170">
    <property type="entry name" value="Bacterial extracellular solute-binding protein, family 7"/>
    <property type="match status" value="1"/>
</dbReference>
<proteinExistence type="predicted"/>
<accession>X1RIT9</accession>
<dbReference type="InterPro" id="IPR038404">
    <property type="entry name" value="TRAP_DctP_sf"/>
</dbReference>
<evidence type="ECO:0000256" key="1">
    <source>
        <dbReference type="ARBA" id="ARBA00022729"/>
    </source>
</evidence>
<comment type="caution">
    <text evidence="2">The sequence shown here is derived from an EMBL/GenBank/DDBJ whole genome shotgun (WGS) entry which is preliminary data.</text>
</comment>
<organism evidence="2">
    <name type="scientific">marine sediment metagenome</name>
    <dbReference type="NCBI Taxonomy" id="412755"/>
    <lineage>
        <taxon>unclassified sequences</taxon>
        <taxon>metagenomes</taxon>
        <taxon>ecological metagenomes</taxon>
    </lineage>
</organism>
<name>X1RIT9_9ZZZZ</name>
<gene>
    <name evidence="2" type="ORF">S12H4_10396</name>
</gene>
<dbReference type="EMBL" id="BARW01004436">
    <property type="protein sequence ID" value="GAI63075.1"/>
    <property type="molecule type" value="Genomic_DNA"/>
</dbReference>
<dbReference type="PANTHER" id="PTHR33376:SF18">
    <property type="entry name" value="2,3-DIKETO-L-GULONATE-BINDING PERIPLASMIC PROTEIN YIAO"/>
    <property type="match status" value="1"/>
</dbReference>
<dbReference type="AlphaFoldDB" id="X1RIT9"/>
<dbReference type="PANTHER" id="PTHR33376">
    <property type="match status" value="1"/>
</dbReference>
<sequence>GDRELLEGMQIGTVDMALVSNAPIGAFAPAFMALDLPFIFPSAECAHQVLDGPVGRAILDTLEPIGIKGLAFTEAGFMQMLNNVRSIEKPEDVAGIKFRVMQTPIYIGLFKSLGSNAIPMPWGEVYTAIQQGVMDGLTIPIGSIYNCGYGEIVKHLSLTTNNYNAPSLQVSLSVWDTFSQEEQQILLDSALDAANFGRNRAKEIEAELIIKLEEQGMEIVKSIDKAPFQKAVRPLYEEFRSKIGSDILDSLLEETAKCK</sequence>
<dbReference type="GO" id="GO:0055085">
    <property type="term" value="P:transmembrane transport"/>
    <property type="evidence" value="ECO:0007669"/>
    <property type="project" value="InterPro"/>
</dbReference>